<evidence type="ECO:0000256" key="5">
    <source>
        <dbReference type="ARBA" id="ARBA00022801"/>
    </source>
</evidence>
<comment type="similarity">
    <text evidence="9 10 13">Belongs to the peptidase S16 family.</text>
</comment>
<organism evidence="17">
    <name type="scientific">uncultured Chloroflexia bacterium</name>
    <dbReference type="NCBI Taxonomy" id="1672391"/>
    <lineage>
        <taxon>Bacteria</taxon>
        <taxon>Bacillati</taxon>
        <taxon>Chloroflexota</taxon>
        <taxon>Chloroflexia</taxon>
        <taxon>environmental samples</taxon>
    </lineage>
</organism>
<comment type="subunit">
    <text evidence="9 10">Homohexamer. Organized in a ring with a central cavity.</text>
</comment>
<dbReference type="Gene3D" id="1.10.8.60">
    <property type="match status" value="1"/>
</dbReference>
<dbReference type="Gene3D" id="2.30.130.40">
    <property type="entry name" value="LON domain-like"/>
    <property type="match status" value="1"/>
</dbReference>
<evidence type="ECO:0000256" key="6">
    <source>
        <dbReference type="ARBA" id="ARBA00022825"/>
    </source>
</evidence>
<evidence type="ECO:0000259" key="15">
    <source>
        <dbReference type="PROSITE" id="PS51786"/>
    </source>
</evidence>
<evidence type="ECO:0000256" key="12">
    <source>
        <dbReference type="PIRSR" id="PIRSR001174-2"/>
    </source>
</evidence>
<dbReference type="Pfam" id="PF05362">
    <property type="entry name" value="Lon_C"/>
    <property type="match status" value="1"/>
</dbReference>
<dbReference type="SMART" id="SM00464">
    <property type="entry name" value="LON"/>
    <property type="match status" value="1"/>
</dbReference>
<dbReference type="PROSITE" id="PS51787">
    <property type="entry name" value="LON_N"/>
    <property type="match status" value="1"/>
</dbReference>
<keyword evidence="6 9" id="KW-0720">Serine protease</keyword>
<evidence type="ECO:0000256" key="8">
    <source>
        <dbReference type="ARBA" id="ARBA00023016"/>
    </source>
</evidence>
<accession>A0A6J4NY77</accession>
<dbReference type="SUPFAM" id="SSF52540">
    <property type="entry name" value="P-loop containing nucleoside triphosphate hydrolases"/>
    <property type="match status" value="1"/>
</dbReference>
<comment type="catalytic activity">
    <reaction evidence="9 10 13">
        <text>Hydrolysis of proteins in presence of ATP.</text>
        <dbReference type="EC" id="3.4.21.53"/>
    </reaction>
</comment>
<dbReference type="SMART" id="SM00382">
    <property type="entry name" value="AAA"/>
    <property type="match status" value="1"/>
</dbReference>
<dbReference type="Gene3D" id="3.30.230.10">
    <property type="match status" value="1"/>
</dbReference>
<evidence type="ECO:0000256" key="3">
    <source>
        <dbReference type="ARBA" id="ARBA00022670"/>
    </source>
</evidence>
<evidence type="ECO:0000256" key="14">
    <source>
        <dbReference type="SAM" id="MobiDB-lite"/>
    </source>
</evidence>
<dbReference type="PRINTS" id="PR00830">
    <property type="entry name" value="ENDOLAPTASE"/>
</dbReference>
<gene>
    <name evidence="9" type="primary">lon</name>
    <name evidence="17" type="ORF">AVDCRST_MAG93-9930</name>
</gene>
<dbReference type="InterPro" id="IPR014721">
    <property type="entry name" value="Ribsml_uS5_D2-typ_fold_subgr"/>
</dbReference>
<dbReference type="GO" id="GO:0016887">
    <property type="term" value="F:ATP hydrolysis activity"/>
    <property type="evidence" value="ECO:0007669"/>
    <property type="project" value="UniProtKB-UniRule"/>
</dbReference>
<dbReference type="Pfam" id="PF22667">
    <property type="entry name" value="Lon_lid"/>
    <property type="match status" value="1"/>
</dbReference>
<dbReference type="GO" id="GO:0043565">
    <property type="term" value="F:sequence-specific DNA binding"/>
    <property type="evidence" value="ECO:0007669"/>
    <property type="project" value="UniProtKB-UniRule"/>
</dbReference>
<feature type="region of interest" description="Disordered" evidence="14">
    <location>
        <begin position="1"/>
        <end position="20"/>
    </location>
</feature>
<proteinExistence type="evidence at transcript level"/>
<dbReference type="PROSITE" id="PS51786">
    <property type="entry name" value="LON_PROTEOLYTIC"/>
    <property type="match status" value="1"/>
</dbReference>
<dbReference type="InterPro" id="IPR027065">
    <property type="entry name" value="Lon_Prtase"/>
</dbReference>
<feature type="binding site" evidence="9 12">
    <location>
        <begin position="378"/>
        <end position="385"/>
    </location>
    <ligand>
        <name>ATP</name>
        <dbReference type="ChEBI" id="CHEBI:30616"/>
    </ligand>
</feature>
<dbReference type="GO" id="GO:0005524">
    <property type="term" value="F:ATP binding"/>
    <property type="evidence" value="ECO:0007669"/>
    <property type="project" value="UniProtKB-UniRule"/>
</dbReference>
<dbReference type="EC" id="3.4.21.53" evidence="9 10"/>
<dbReference type="GO" id="GO:0004252">
    <property type="term" value="F:serine-type endopeptidase activity"/>
    <property type="evidence" value="ECO:0007669"/>
    <property type="project" value="UniProtKB-UniRule"/>
</dbReference>
<dbReference type="SUPFAM" id="SSF54211">
    <property type="entry name" value="Ribosomal protein S5 domain 2-like"/>
    <property type="match status" value="1"/>
</dbReference>
<dbReference type="Gene3D" id="1.20.5.5270">
    <property type="match status" value="1"/>
</dbReference>
<dbReference type="Gene3D" id="3.40.50.300">
    <property type="entry name" value="P-loop containing nucleotide triphosphate hydrolases"/>
    <property type="match status" value="1"/>
</dbReference>
<dbReference type="InterPro" id="IPR004815">
    <property type="entry name" value="Lon_bac/euk-typ"/>
</dbReference>
<dbReference type="GO" id="GO:0005737">
    <property type="term" value="C:cytoplasm"/>
    <property type="evidence" value="ECO:0007669"/>
    <property type="project" value="UniProtKB-SubCell"/>
</dbReference>
<dbReference type="Pfam" id="PF00004">
    <property type="entry name" value="AAA"/>
    <property type="match status" value="1"/>
</dbReference>
<dbReference type="InterPro" id="IPR020568">
    <property type="entry name" value="Ribosomal_Su5_D2-typ_SF"/>
</dbReference>
<evidence type="ECO:0000256" key="10">
    <source>
        <dbReference type="PIRNR" id="PIRNR001174"/>
    </source>
</evidence>
<evidence type="ECO:0000256" key="9">
    <source>
        <dbReference type="HAMAP-Rule" id="MF_01973"/>
    </source>
</evidence>
<dbReference type="FunFam" id="3.40.50.300:FF:000382">
    <property type="entry name" value="Lon protease homolog 2, peroxisomal"/>
    <property type="match status" value="1"/>
</dbReference>
<feature type="active site" evidence="9 11">
    <location>
        <position position="703"/>
    </location>
</feature>
<evidence type="ECO:0000256" key="4">
    <source>
        <dbReference type="ARBA" id="ARBA00022741"/>
    </source>
</evidence>
<keyword evidence="3 9" id="KW-0645">Protease</keyword>
<dbReference type="InterPro" id="IPR046336">
    <property type="entry name" value="Lon_prtase_N_sf"/>
</dbReference>
<keyword evidence="5 9" id="KW-0378">Hydrolase</keyword>
<dbReference type="PANTHER" id="PTHR10046">
    <property type="entry name" value="ATP DEPENDENT LON PROTEASE FAMILY MEMBER"/>
    <property type="match status" value="1"/>
</dbReference>
<keyword evidence="7 9" id="KW-0067">ATP-binding</keyword>
<dbReference type="GO" id="GO:0004176">
    <property type="term" value="F:ATP-dependent peptidase activity"/>
    <property type="evidence" value="ECO:0007669"/>
    <property type="project" value="UniProtKB-UniRule"/>
</dbReference>
<keyword evidence="8 9" id="KW-0346">Stress response</keyword>
<name>A0A6J4NY77_9CHLR</name>
<dbReference type="InterPro" id="IPR003959">
    <property type="entry name" value="ATPase_AAA_core"/>
</dbReference>
<dbReference type="InterPro" id="IPR003111">
    <property type="entry name" value="Lon_prtase_N"/>
</dbReference>
<comment type="function">
    <text evidence="9">ATP-dependent serine protease that mediates the selective degradation of mutant and abnormal proteins as well as certain short-lived regulatory proteins. Required for cellular homeostasis and for survival from DNA damage and developmental changes induced by stress. Degrades polypeptides processively to yield small peptide fragments that are 5 to 10 amino acids long. Binds to DNA in a double-stranded, site-specific manner.</text>
</comment>
<dbReference type="CDD" id="cd19500">
    <property type="entry name" value="RecA-like_Lon"/>
    <property type="match status" value="1"/>
</dbReference>
<dbReference type="NCBIfam" id="TIGR00763">
    <property type="entry name" value="lon"/>
    <property type="match status" value="1"/>
</dbReference>
<keyword evidence="4 9" id="KW-0547">Nucleotide-binding</keyword>
<evidence type="ECO:0000313" key="17">
    <source>
        <dbReference type="EMBL" id="CAA9395168.1"/>
    </source>
</evidence>
<evidence type="ECO:0000256" key="7">
    <source>
        <dbReference type="ARBA" id="ARBA00022840"/>
    </source>
</evidence>
<dbReference type="Gene3D" id="1.20.58.1480">
    <property type="match status" value="1"/>
</dbReference>
<dbReference type="InterPro" id="IPR027417">
    <property type="entry name" value="P-loop_NTPase"/>
</dbReference>
<reference evidence="17" key="1">
    <citation type="submission" date="2020-02" db="EMBL/GenBank/DDBJ databases">
        <authorList>
            <person name="Meier V. D."/>
        </authorList>
    </citation>
    <scope>NUCLEOTIDE SEQUENCE</scope>
    <source>
        <strain evidence="17">AVDCRST_MAG93</strain>
    </source>
</reference>
<evidence type="ECO:0000256" key="13">
    <source>
        <dbReference type="PROSITE-ProRule" id="PRU01122"/>
    </source>
</evidence>
<comment type="induction">
    <text evidence="9">By heat shock.</text>
</comment>
<evidence type="ECO:0000256" key="2">
    <source>
        <dbReference type="ARBA" id="ARBA00022490"/>
    </source>
</evidence>
<feature type="compositionally biased region" description="Acidic residues" evidence="14">
    <location>
        <begin position="8"/>
        <end position="17"/>
    </location>
</feature>
<dbReference type="HAMAP" id="MF_01973">
    <property type="entry name" value="lon_bact"/>
    <property type="match status" value="1"/>
</dbReference>
<keyword evidence="2 9" id="KW-0963">Cytoplasm</keyword>
<dbReference type="InterPro" id="IPR054594">
    <property type="entry name" value="Lon_lid"/>
</dbReference>
<dbReference type="Pfam" id="PF02190">
    <property type="entry name" value="LON_substr_bdg"/>
    <property type="match status" value="1"/>
</dbReference>
<feature type="active site" evidence="9 11">
    <location>
        <position position="746"/>
    </location>
</feature>
<dbReference type="GO" id="GO:0034605">
    <property type="term" value="P:cellular response to heat"/>
    <property type="evidence" value="ECO:0007669"/>
    <property type="project" value="UniProtKB-UniRule"/>
</dbReference>
<dbReference type="GO" id="GO:0006515">
    <property type="term" value="P:protein quality control for misfolded or incompletely synthesized proteins"/>
    <property type="evidence" value="ECO:0007669"/>
    <property type="project" value="UniProtKB-UniRule"/>
</dbReference>
<dbReference type="PIRSF" id="PIRSF001174">
    <property type="entry name" value="Lon_proteas"/>
    <property type="match status" value="1"/>
</dbReference>
<evidence type="ECO:0000256" key="1">
    <source>
        <dbReference type="ARBA" id="ARBA00004496"/>
    </source>
</evidence>
<evidence type="ECO:0000256" key="11">
    <source>
        <dbReference type="PIRSR" id="PIRSR001174-1"/>
    </source>
</evidence>
<dbReference type="EMBL" id="CADCTR010003336">
    <property type="protein sequence ID" value="CAA9395168.1"/>
    <property type="molecule type" value="Genomic_DNA"/>
</dbReference>
<evidence type="ECO:0000259" key="16">
    <source>
        <dbReference type="PROSITE" id="PS51787"/>
    </source>
</evidence>
<dbReference type="SUPFAM" id="SSF88697">
    <property type="entry name" value="PUA domain-like"/>
    <property type="match status" value="1"/>
</dbReference>
<dbReference type="InterPro" id="IPR027543">
    <property type="entry name" value="Lon_bac"/>
</dbReference>
<dbReference type="InterPro" id="IPR003593">
    <property type="entry name" value="AAA+_ATPase"/>
</dbReference>
<sequence length="803" mass="89736">MSNVADEQVNETNDEVTENQTELVERTLPLVILGGSVVIMPRIPVPLQVGTGKSYRAMEEAMEGDREVLLIFVSDEEIEGYKGAEQQDLPSVGVIAKLEEFLKLPDDTVRIILEGRVRAEILECIQNEPFYRVRCMPRPDPEVEGSEAEALIAEVKTQVEEVIGYMPDVSQEAIAFVQRIDQPGHLSDVVVYGPQFEFEDRLELLNTLDPMERLHKVQVKLSHQLELLRLRAKIQSDTKDALDQSQKEYFLREQMKAIRRELGEDDFDEDPVDELKRKIIELKAPDNVKEAATHELKRLIQQGMNSPEAGVIRTYLDWILALPWEREEQQPISLGDAEQVLNEDHFGLEKVKERLLEYLAVRKLAGAKMRSPILCFVGPPGVGKTSLGRSIARALGRQFVRASLGGVRDEAEIRGHRRTYIGAMPGRIIQSLKTAKSNQPVFILDEIDKLGADFRGDPTSALLEVLDPEQNSTFSDHYMEVPFDLSQIIFIATANQLDPIPMPLRDRMEIIEISGYTEDEKLEIAKGFLVPKQREFHGLQTEQLTITDAALLKLIREYTREAGVRNVEREIAALCRKIARKVADMEQEKAAFVIDEADVSDMLGPQRFTFGLMEEDDEIGVATGVVWTQTGGDILSIEVLPLRGKAELRLTGQLGQVMQESAQAALSYVRSRSEELGVSQSYFDEHSIHIHVPEGAVPKEGPSAGITLTTALVSAMTGRPVRKDVAMTGEVTLRGKVLPIGGLKEKTLAAHRAGIKTFILPKDNAKDIVELPEKVRNELELIPVDNMDQVLKIALRPAAVPAV</sequence>
<dbReference type="AlphaFoldDB" id="A0A6J4NY77"/>
<feature type="domain" description="Lon N-terminal" evidence="16">
    <location>
        <begin position="28"/>
        <end position="225"/>
    </location>
</feature>
<dbReference type="InterPro" id="IPR008269">
    <property type="entry name" value="Lon_proteolytic"/>
</dbReference>
<feature type="domain" description="Lon proteolytic" evidence="15">
    <location>
        <begin position="616"/>
        <end position="797"/>
    </location>
</feature>
<dbReference type="InterPro" id="IPR015947">
    <property type="entry name" value="PUA-like_sf"/>
</dbReference>
<protein>
    <recommendedName>
        <fullName evidence="9 10">Lon protease</fullName>
        <ecNumber evidence="9 10">3.4.21.53</ecNumber>
    </recommendedName>
    <alternativeName>
        <fullName evidence="9">ATP-dependent protease La</fullName>
    </alternativeName>
</protein>
<comment type="subcellular location">
    <subcellularLocation>
        <location evidence="1 9 10">Cytoplasm</location>
    </subcellularLocation>
</comment>